<dbReference type="EMBL" id="ML208564">
    <property type="protein sequence ID" value="TFK62723.1"/>
    <property type="molecule type" value="Genomic_DNA"/>
</dbReference>
<proteinExistence type="predicted"/>
<evidence type="ECO:0000313" key="1">
    <source>
        <dbReference type="EMBL" id="TFK62723.1"/>
    </source>
</evidence>
<reference evidence="1 2" key="1">
    <citation type="journal article" date="2019" name="Nat. Ecol. Evol.">
        <title>Megaphylogeny resolves global patterns of mushroom evolution.</title>
        <authorList>
            <person name="Varga T."/>
            <person name="Krizsan K."/>
            <person name="Foldi C."/>
            <person name="Dima B."/>
            <person name="Sanchez-Garcia M."/>
            <person name="Sanchez-Ramirez S."/>
            <person name="Szollosi G.J."/>
            <person name="Szarkandi J.G."/>
            <person name="Papp V."/>
            <person name="Albert L."/>
            <person name="Andreopoulos W."/>
            <person name="Angelini C."/>
            <person name="Antonin V."/>
            <person name="Barry K.W."/>
            <person name="Bougher N.L."/>
            <person name="Buchanan P."/>
            <person name="Buyck B."/>
            <person name="Bense V."/>
            <person name="Catcheside P."/>
            <person name="Chovatia M."/>
            <person name="Cooper J."/>
            <person name="Damon W."/>
            <person name="Desjardin D."/>
            <person name="Finy P."/>
            <person name="Geml J."/>
            <person name="Haridas S."/>
            <person name="Hughes K."/>
            <person name="Justo A."/>
            <person name="Karasinski D."/>
            <person name="Kautmanova I."/>
            <person name="Kiss B."/>
            <person name="Kocsube S."/>
            <person name="Kotiranta H."/>
            <person name="LaButti K.M."/>
            <person name="Lechner B.E."/>
            <person name="Liimatainen K."/>
            <person name="Lipzen A."/>
            <person name="Lukacs Z."/>
            <person name="Mihaltcheva S."/>
            <person name="Morgado L.N."/>
            <person name="Niskanen T."/>
            <person name="Noordeloos M.E."/>
            <person name="Ohm R.A."/>
            <person name="Ortiz-Santana B."/>
            <person name="Ovrebo C."/>
            <person name="Racz N."/>
            <person name="Riley R."/>
            <person name="Savchenko A."/>
            <person name="Shiryaev A."/>
            <person name="Soop K."/>
            <person name="Spirin V."/>
            <person name="Szebenyi C."/>
            <person name="Tomsovsky M."/>
            <person name="Tulloss R.E."/>
            <person name="Uehling J."/>
            <person name="Grigoriev I.V."/>
            <person name="Vagvolgyi C."/>
            <person name="Papp T."/>
            <person name="Martin F.M."/>
            <person name="Miettinen O."/>
            <person name="Hibbett D.S."/>
            <person name="Nagy L.G."/>
        </authorList>
    </citation>
    <scope>NUCLEOTIDE SEQUENCE [LARGE SCALE GENOMIC DNA]</scope>
    <source>
        <strain evidence="1 2">NL-1719</strain>
    </source>
</reference>
<sequence>MSHSDYQDLDQVPDLTSYRNRSLLADGTLNGYQSSTFQSQDRRTSHLTNGFSAFAYAGSRPLALTERDYAAFPSNDFPLGPNRHNPSASTTKVSLPTSPFSSFNHNHSLRPSPPPLTQNTHTNALYHTSSLADRDMNGVRHASSPTSNPPFSPANGNNHAARSTLLWGDIEPWMDEEYAKQVCGLMGWEPVTVKVPQPAPDPVTGQHANNPGFCLLTFPSPAHAASVLAQINNGGNGPTITMPNSTKPFILDWAPSATTAPAAPPTHHSPTPNIATTLVQPQPQYQKEYSIFVGDLAPETSNSDLVAVFRNPVLGLRNDREPKFIRPFLSCKSAKIMLDPVTGVSRGYGFVRFTDEADQQRALIEMHGLYCLSRPMRISPATAKYKPPPVSALDLPQLQFPSPTNTSTSDQQAITIALPLPNSTQAKSVSAPIASTSNNSLGNNSVPSSSSSSSIGGSNSSNSVNSVNASTAPSSLLGSVTSEDIVNVPNNVLAQIAQQYANGDSRPVRFGGGISIHDIPQDVQLRQQNLGEEVAPRYVISEESWKHHAQARAILGNLIGPNGEQLTSTDPYNTTVFVGGLSPLISEETLRTFFAPFGDIHYVKVPVGKHCGFVQFVRKADAERAIEKMQGFPIGGSRIRLSWGRSQYKAAQAAAQAAQASALQAHFASSTAGQVNTLTQEQAMQLLQKLAAQGYIAPAAQQTTQDNSPPSTTPTANYTQPPYLDEKLRSSLLGTREDAGSYDYAPNNFGRQDANAFPHDLHRPQPVFSPFSPDPNSRPADGDHRQSVPASKSDGLPHPSKAYAAGFYPQQAQDLKLNMSNAGVNGGSHTRVSPTSTRPPSASRYGSFLESSNSSFQVNRAPGRSEAPISISRPSSGSTGRNDGQDFDAMTDLNGTLASLELDRPWRSSEGAAVSNSIHQ</sequence>
<gene>
    <name evidence="1" type="ORF">BDN72DRAFT_377132</name>
</gene>
<accession>A0ACD3AA27</accession>
<protein>
    <submittedName>
        <fullName evidence="1">Uncharacterized protein</fullName>
    </submittedName>
</protein>
<dbReference type="Proteomes" id="UP000308600">
    <property type="component" value="Unassembled WGS sequence"/>
</dbReference>
<evidence type="ECO:0000313" key="2">
    <source>
        <dbReference type="Proteomes" id="UP000308600"/>
    </source>
</evidence>
<name>A0ACD3AA27_9AGAR</name>
<keyword evidence="2" id="KW-1185">Reference proteome</keyword>
<organism evidence="1 2">
    <name type="scientific">Pluteus cervinus</name>
    <dbReference type="NCBI Taxonomy" id="181527"/>
    <lineage>
        <taxon>Eukaryota</taxon>
        <taxon>Fungi</taxon>
        <taxon>Dikarya</taxon>
        <taxon>Basidiomycota</taxon>
        <taxon>Agaricomycotina</taxon>
        <taxon>Agaricomycetes</taxon>
        <taxon>Agaricomycetidae</taxon>
        <taxon>Agaricales</taxon>
        <taxon>Pluteineae</taxon>
        <taxon>Pluteaceae</taxon>
        <taxon>Pluteus</taxon>
    </lineage>
</organism>